<dbReference type="Proteomes" id="UP000325440">
    <property type="component" value="Unassembled WGS sequence"/>
</dbReference>
<evidence type="ECO:0000313" key="1">
    <source>
        <dbReference type="EMBL" id="VVC27277.1"/>
    </source>
</evidence>
<proteinExistence type="predicted"/>
<sequence length="63" mass="7372">MCPLQNVGRKEDCGSLIFNWYWLGEDQDLYAELLEQFFIANYVEEKRKVPVLFAVIVAKPYAV</sequence>
<accession>A0A5E4MA66</accession>
<dbReference type="OrthoDB" id="6610179at2759"/>
<name>A0A5E4MA66_9HEMI</name>
<reference evidence="1 2" key="1">
    <citation type="submission" date="2019-08" db="EMBL/GenBank/DDBJ databases">
        <authorList>
            <person name="Alioto T."/>
            <person name="Alioto T."/>
            <person name="Gomez Garrido J."/>
        </authorList>
    </citation>
    <scope>NUCLEOTIDE SEQUENCE [LARGE SCALE GENOMIC DNA]</scope>
</reference>
<gene>
    <name evidence="1" type="ORF">CINCED_3A020939</name>
</gene>
<dbReference type="EMBL" id="CABPRJ010000080">
    <property type="protein sequence ID" value="VVC27277.1"/>
    <property type="molecule type" value="Genomic_DNA"/>
</dbReference>
<keyword evidence="2" id="KW-1185">Reference proteome</keyword>
<protein>
    <submittedName>
        <fullName evidence="1">Uncharacterized protein</fullName>
    </submittedName>
</protein>
<dbReference type="AlphaFoldDB" id="A0A5E4MA66"/>
<evidence type="ECO:0000313" key="2">
    <source>
        <dbReference type="Proteomes" id="UP000325440"/>
    </source>
</evidence>
<organism evidence="1 2">
    <name type="scientific">Cinara cedri</name>
    <dbReference type="NCBI Taxonomy" id="506608"/>
    <lineage>
        <taxon>Eukaryota</taxon>
        <taxon>Metazoa</taxon>
        <taxon>Ecdysozoa</taxon>
        <taxon>Arthropoda</taxon>
        <taxon>Hexapoda</taxon>
        <taxon>Insecta</taxon>
        <taxon>Pterygota</taxon>
        <taxon>Neoptera</taxon>
        <taxon>Paraneoptera</taxon>
        <taxon>Hemiptera</taxon>
        <taxon>Sternorrhyncha</taxon>
        <taxon>Aphidomorpha</taxon>
        <taxon>Aphidoidea</taxon>
        <taxon>Aphididae</taxon>
        <taxon>Lachninae</taxon>
        <taxon>Cinara</taxon>
    </lineage>
</organism>